<keyword evidence="1" id="KW-0472">Membrane</keyword>
<evidence type="ECO:0000256" key="1">
    <source>
        <dbReference type="SAM" id="Phobius"/>
    </source>
</evidence>
<dbReference type="PANTHER" id="PTHR18945">
    <property type="entry name" value="NEUROTRANSMITTER GATED ION CHANNEL"/>
    <property type="match status" value="1"/>
</dbReference>
<dbReference type="EMBL" id="JBICBT010001381">
    <property type="protein sequence ID" value="KAL3070586.1"/>
    <property type="molecule type" value="Genomic_DNA"/>
</dbReference>
<dbReference type="Gene3D" id="2.70.170.10">
    <property type="entry name" value="Neurotransmitter-gated ion-channel ligand-binding domain"/>
    <property type="match status" value="1"/>
</dbReference>
<feature type="transmembrane region" description="Helical" evidence="1">
    <location>
        <begin position="316"/>
        <end position="333"/>
    </location>
</feature>
<reference evidence="4 5" key="1">
    <citation type="submission" date="2024-10" db="EMBL/GenBank/DDBJ databases">
        <authorList>
            <person name="Kim D."/>
        </authorList>
    </citation>
    <scope>NUCLEOTIDE SEQUENCE [LARGE SCALE GENOMIC DNA]</scope>
    <source>
        <strain evidence="4">BH-2024</strain>
    </source>
</reference>
<gene>
    <name evidence="4" type="ORF">niasHT_032376</name>
</gene>
<sequence length="474" mass="54521">MQLTFLIVPSLFFFAHFCSAQPFFHLVGPSSLFGLNSGINAIECKKFFENVTDVESLNHHEFAVFEHCVFYFLANRAQQQVGSQGFHFGASIHPIASMPPTYNDLRLSVSKITIQHFHLNEFMRDLNIAGYLELRWHDERLTWDSQQFKVQQIKIASANHLWVPFLTGQGYETALRNDYENMEVRRVDVRNSGNVTAILGFKFTTFCDDTDFKHFPDDIYRCCFYLEPMNQRSIVRLISDGQPVFTDPKYFRDYGWSLSGTVPLVYMDPSNVTQLNFCLNLQRSSSSLKTELRIPAWSCGILFLFVPIFTNIRIQLITKLFLLLLQFFTLLLFTNRVSPQMGSTANTPTIMQILELGVVLNVISIMCTFCVLALTKLRIYNQPPWDFLINASTLINRFIYIFESASDYQDLEAMELHKEPSADGGPIEQPNSSKKPPLVDNRFRSDWVGSFLAFHAVAIFALSMFFLVGFVFIR</sequence>
<dbReference type="AlphaFoldDB" id="A0ABD2HZT5"/>
<dbReference type="InterPro" id="IPR006202">
    <property type="entry name" value="Neur_chan_lig-bd"/>
</dbReference>
<feature type="transmembrane region" description="Helical" evidence="1">
    <location>
        <begin position="353"/>
        <end position="374"/>
    </location>
</feature>
<dbReference type="InterPro" id="IPR036734">
    <property type="entry name" value="Neur_chan_lig-bd_sf"/>
</dbReference>
<protein>
    <recommendedName>
        <fullName evidence="3">Neurotransmitter-gated ion-channel ligand-binding domain-containing protein</fullName>
    </recommendedName>
</protein>
<evidence type="ECO:0000259" key="3">
    <source>
        <dbReference type="Pfam" id="PF02931"/>
    </source>
</evidence>
<keyword evidence="2" id="KW-0732">Signal</keyword>
<feature type="signal peptide" evidence="2">
    <location>
        <begin position="1"/>
        <end position="20"/>
    </location>
</feature>
<dbReference type="Pfam" id="PF02931">
    <property type="entry name" value="Neur_chan_LBD"/>
    <property type="match status" value="1"/>
</dbReference>
<dbReference type="InterPro" id="IPR006201">
    <property type="entry name" value="Neur_channel"/>
</dbReference>
<evidence type="ECO:0000313" key="4">
    <source>
        <dbReference type="EMBL" id="KAL3070586.1"/>
    </source>
</evidence>
<dbReference type="Proteomes" id="UP001620626">
    <property type="component" value="Unassembled WGS sequence"/>
</dbReference>
<comment type="caution">
    <text evidence="4">The sequence shown here is derived from an EMBL/GenBank/DDBJ whole genome shotgun (WGS) entry which is preliminary data.</text>
</comment>
<name>A0ABD2HZT5_9BILA</name>
<dbReference type="SUPFAM" id="SSF63712">
    <property type="entry name" value="Nicotinic receptor ligand binding domain-like"/>
    <property type="match status" value="1"/>
</dbReference>
<proteinExistence type="predicted"/>
<feature type="domain" description="Neurotransmitter-gated ion-channel ligand-binding" evidence="3">
    <location>
        <begin position="113"/>
        <end position="241"/>
    </location>
</feature>
<organism evidence="4 5">
    <name type="scientific">Heterodera trifolii</name>
    <dbReference type="NCBI Taxonomy" id="157864"/>
    <lineage>
        <taxon>Eukaryota</taxon>
        <taxon>Metazoa</taxon>
        <taxon>Ecdysozoa</taxon>
        <taxon>Nematoda</taxon>
        <taxon>Chromadorea</taxon>
        <taxon>Rhabditida</taxon>
        <taxon>Tylenchina</taxon>
        <taxon>Tylenchomorpha</taxon>
        <taxon>Tylenchoidea</taxon>
        <taxon>Heteroderidae</taxon>
        <taxon>Heteroderinae</taxon>
        <taxon>Heterodera</taxon>
    </lineage>
</organism>
<evidence type="ECO:0000256" key="2">
    <source>
        <dbReference type="SAM" id="SignalP"/>
    </source>
</evidence>
<keyword evidence="1" id="KW-1133">Transmembrane helix</keyword>
<feature type="chain" id="PRO_5044864935" description="Neurotransmitter-gated ion-channel ligand-binding domain-containing protein" evidence="2">
    <location>
        <begin position="21"/>
        <end position="474"/>
    </location>
</feature>
<feature type="transmembrane region" description="Helical" evidence="1">
    <location>
        <begin position="451"/>
        <end position="473"/>
    </location>
</feature>
<accession>A0ABD2HZT5</accession>
<keyword evidence="1" id="KW-0812">Transmembrane</keyword>
<keyword evidence="5" id="KW-1185">Reference proteome</keyword>
<evidence type="ECO:0000313" key="5">
    <source>
        <dbReference type="Proteomes" id="UP001620626"/>
    </source>
</evidence>